<accession>A0ABR2K292</accession>
<evidence type="ECO:0000313" key="1">
    <source>
        <dbReference type="EMBL" id="KAK8885217.1"/>
    </source>
</evidence>
<gene>
    <name evidence="1" type="ORF">M9Y10_040662</name>
</gene>
<comment type="caution">
    <text evidence="1">The sequence shown here is derived from an EMBL/GenBank/DDBJ whole genome shotgun (WGS) entry which is preliminary data.</text>
</comment>
<protein>
    <submittedName>
        <fullName evidence="1">Uncharacterized protein</fullName>
    </submittedName>
</protein>
<evidence type="ECO:0000313" key="2">
    <source>
        <dbReference type="Proteomes" id="UP001470230"/>
    </source>
</evidence>
<dbReference type="Proteomes" id="UP001470230">
    <property type="component" value="Unassembled WGS sequence"/>
</dbReference>
<name>A0ABR2K292_9EUKA</name>
<keyword evidence="2" id="KW-1185">Reference proteome</keyword>
<dbReference type="EMBL" id="JAPFFF010000007">
    <property type="protein sequence ID" value="KAK8885217.1"/>
    <property type="molecule type" value="Genomic_DNA"/>
</dbReference>
<sequence length="222" mass="25734">MKKQKTQIILVVNNLHSNFIPATGQTQFIRDRTNKKIKELGDKYYNIKSLFDSLGLQRDTLFGLARKLEIKYKDIKPGIHIETRDKRMKDAVYTWFADNFYTEIFSNDARIIDELFAIRKVPKNSSSIKPLKCQKKKTTKRIVKTAKLIGNSNLDQANITNSSITNDNHEPFQSPNIYISFTKLKVNEEIDELNNSNNNNDDMSSKDSLDCNPNFNLDFIKF</sequence>
<reference evidence="1 2" key="1">
    <citation type="submission" date="2024-04" db="EMBL/GenBank/DDBJ databases">
        <title>Tritrichomonas musculus Genome.</title>
        <authorList>
            <person name="Alves-Ferreira E."/>
            <person name="Grigg M."/>
            <person name="Lorenzi H."/>
            <person name="Galac M."/>
        </authorList>
    </citation>
    <scope>NUCLEOTIDE SEQUENCE [LARGE SCALE GENOMIC DNA]</scope>
    <source>
        <strain evidence="1 2">EAF2021</strain>
    </source>
</reference>
<organism evidence="1 2">
    <name type="scientific">Tritrichomonas musculus</name>
    <dbReference type="NCBI Taxonomy" id="1915356"/>
    <lineage>
        <taxon>Eukaryota</taxon>
        <taxon>Metamonada</taxon>
        <taxon>Parabasalia</taxon>
        <taxon>Tritrichomonadida</taxon>
        <taxon>Tritrichomonadidae</taxon>
        <taxon>Tritrichomonas</taxon>
    </lineage>
</organism>
<proteinExistence type="predicted"/>